<dbReference type="Gene3D" id="1.20.58.220">
    <property type="entry name" value="Phosphate transport system protein phou homolog 2, domain 2"/>
    <property type="match status" value="1"/>
</dbReference>
<dbReference type="Pfam" id="PF01895">
    <property type="entry name" value="PhoU"/>
    <property type="match status" value="2"/>
</dbReference>
<evidence type="ECO:0000256" key="6">
    <source>
        <dbReference type="ARBA" id="ARBA00022592"/>
    </source>
</evidence>
<evidence type="ECO:0000259" key="9">
    <source>
        <dbReference type="Pfam" id="PF01895"/>
    </source>
</evidence>
<evidence type="ECO:0000256" key="1">
    <source>
        <dbReference type="ARBA" id="ARBA00004496"/>
    </source>
</evidence>
<keyword evidence="11" id="KW-1185">Reference proteome</keyword>
<dbReference type="PANTHER" id="PTHR42930:SF3">
    <property type="entry name" value="PHOSPHATE-SPECIFIC TRANSPORT SYSTEM ACCESSORY PROTEIN PHOU"/>
    <property type="match status" value="1"/>
</dbReference>
<comment type="function">
    <text evidence="7 8">Plays a role in the regulation of phosphate uptake.</text>
</comment>
<feature type="domain" description="PhoU" evidence="9">
    <location>
        <begin position="128"/>
        <end position="213"/>
    </location>
</feature>
<sequence length="230" mass="25669">MEDILHHQSSQFDEELGRLRSDVLRMGGLVENQVATAIEAYGACDPRAIEETIARDQDINALEKQIDDESAQLIARRQPTAVDLRLVFGIIKIVTDLERIGDEAKKIAKGVRRICDAGSNPTQFAPSIRQLAKAVMIMTRESLDAFARLDSALAQKVIVDDDGVDAEYKEILHRLVTDMIDDNTTIGLAMDIIWIARAVERIGDHAKNVAEHVIFIVDGRDVRHNAYQID</sequence>
<dbReference type="InterPro" id="IPR038078">
    <property type="entry name" value="PhoU-like_sf"/>
</dbReference>
<name>A0A1G8ERX4_9RHOO</name>
<dbReference type="FunFam" id="1.20.58.220:FF:000004">
    <property type="entry name" value="Phosphate-specific transport system accessory protein PhoU"/>
    <property type="match status" value="1"/>
</dbReference>
<comment type="subunit">
    <text evidence="3 8">Homodimer.</text>
</comment>
<dbReference type="Proteomes" id="UP000198607">
    <property type="component" value="Unassembled WGS sequence"/>
</dbReference>
<gene>
    <name evidence="10" type="ORF">SAMN05660652_02173</name>
</gene>
<dbReference type="GO" id="GO:0045936">
    <property type="term" value="P:negative regulation of phosphate metabolic process"/>
    <property type="evidence" value="ECO:0007669"/>
    <property type="project" value="InterPro"/>
</dbReference>
<dbReference type="STRING" id="83767.SAMN05660652_02173"/>
<dbReference type="GO" id="GO:0030643">
    <property type="term" value="P:intracellular phosphate ion homeostasis"/>
    <property type="evidence" value="ECO:0007669"/>
    <property type="project" value="InterPro"/>
</dbReference>
<keyword evidence="5 8" id="KW-0963">Cytoplasm</keyword>
<dbReference type="EMBL" id="FNCY01000008">
    <property type="protein sequence ID" value="SDH72648.1"/>
    <property type="molecule type" value="Genomic_DNA"/>
</dbReference>
<evidence type="ECO:0000256" key="5">
    <source>
        <dbReference type="ARBA" id="ARBA00022490"/>
    </source>
</evidence>
<dbReference type="InterPro" id="IPR026022">
    <property type="entry name" value="PhoU_dom"/>
</dbReference>
<dbReference type="PANTHER" id="PTHR42930">
    <property type="entry name" value="PHOSPHATE-SPECIFIC TRANSPORT SYSTEM ACCESSORY PROTEIN PHOU"/>
    <property type="match status" value="1"/>
</dbReference>
<reference evidence="10 11" key="1">
    <citation type="submission" date="2016-10" db="EMBL/GenBank/DDBJ databases">
        <authorList>
            <person name="de Groot N.N."/>
        </authorList>
    </citation>
    <scope>NUCLEOTIDE SEQUENCE [LARGE SCALE GENOMIC DNA]</scope>
    <source>
        <strain evidence="10 11">DSM 5885</strain>
    </source>
</reference>
<evidence type="ECO:0000313" key="11">
    <source>
        <dbReference type="Proteomes" id="UP000198607"/>
    </source>
</evidence>
<keyword evidence="6 8" id="KW-0592">Phosphate transport</keyword>
<comment type="similarity">
    <text evidence="2 8">Belongs to the PhoU family.</text>
</comment>
<evidence type="ECO:0000313" key="10">
    <source>
        <dbReference type="EMBL" id="SDH72648.1"/>
    </source>
</evidence>
<feature type="domain" description="PhoU" evidence="9">
    <location>
        <begin position="23"/>
        <end position="109"/>
    </location>
</feature>
<keyword evidence="4 8" id="KW-0813">Transport</keyword>
<accession>A0A1G8ERX4</accession>
<evidence type="ECO:0000256" key="7">
    <source>
        <dbReference type="ARBA" id="ARBA00056181"/>
    </source>
</evidence>
<proteinExistence type="inferred from homology"/>
<evidence type="ECO:0000256" key="3">
    <source>
        <dbReference type="ARBA" id="ARBA00011738"/>
    </source>
</evidence>
<dbReference type="PIRSF" id="PIRSF003107">
    <property type="entry name" value="PhoU"/>
    <property type="match status" value="1"/>
</dbReference>
<evidence type="ECO:0000256" key="8">
    <source>
        <dbReference type="PIRNR" id="PIRNR003107"/>
    </source>
</evidence>
<dbReference type="AlphaFoldDB" id="A0A1G8ERX4"/>
<dbReference type="InterPro" id="IPR028366">
    <property type="entry name" value="PhoU"/>
</dbReference>
<dbReference type="OrthoDB" id="9814256at2"/>
<organism evidence="10 11">
    <name type="scientific">Propionivibrio dicarboxylicus</name>
    <dbReference type="NCBI Taxonomy" id="83767"/>
    <lineage>
        <taxon>Bacteria</taxon>
        <taxon>Pseudomonadati</taxon>
        <taxon>Pseudomonadota</taxon>
        <taxon>Betaproteobacteria</taxon>
        <taxon>Rhodocyclales</taxon>
        <taxon>Rhodocyclaceae</taxon>
        <taxon>Propionivibrio</taxon>
    </lineage>
</organism>
<dbReference type="GO" id="GO:0005737">
    <property type="term" value="C:cytoplasm"/>
    <property type="evidence" value="ECO:0007669"/>
    <property type="project" value="UniProtKB-SubCell"/>
</dbReference>
<comment type="subcellular location">
    <subcellularLocation>
        <location evidence="1 8">Cytoplasm</location>
    </subcellularLocation>
</comment>
<protein>
    <recommendedName>
        <fullName evidence="8">Phosphate-specific transport system accessory protein PhoU</fullName>
    </recommendedName>
</protein>
<dbReference type="NCBIfam" id="TIGR02135">
    <property type="entry name" value="phoU_full"/>
    <property type="match status" value="1"/>
</dbReference>
<evidence type="ECO:0000256" key="4">
    <source>
        <dbReference type="ARBA" id="ARBA00022448"/>
    </source>
</evidence>
<evidence type="ECO:0000256" key="2">
    <source>
        <dbReference type="ARBA" id="ARBA00008107"/>
    </source>
</evidence>
<dbReference type="GO" id="GO:0006817">
    <property type="term" value="P:phosphate ion transport"/>
    <property type="evidence" value="ECO:0007669"/>
    <property type="project" value="UniProtKB-KW"/>
</dbReference>
<dbReference type="RefSeq" id="WP_091937493.1">
    <property type="nucleotide sequence ID" value="NZ_FNCY01000008.1"/>
</dbReference>
<dbReference type="SUPFAM" id="SSF109755">
    <property type="entry name" value="PhoU-like"/>
    <property type="match status" value="1"/>
</dbReference>